<dbReference type="Proteomes" id="UP000094336">
    <property type="component" value="Unassembled WGS sequence"/>
</dbReference>
<dbReference type="GO" id="GO:0009411">
    <property type="term" value="P:response to UV"/>
    <property type="evidence" value="ECO:0007669"/>
    <property type="project" value="EnsemblFungi"/>
</dbReference>
<dbReference type="CDD" id="cd18321">
    <property type="entry name" value="BTB_POZ_EloC"/>
    <property type="match status" value="1"/>
</dbReference>
<dbReference type="STRING" id="984486.A0A1E3QQ63"/>
<dbReference type="AlphaFoldDB" id="A0A1E3QQ63"/>
<accession>A0A1E3QQ63</accession>
<gene>
    <name evidence="6" type="ORF">BABINDRAFT_36753</name>
</gene>
<dbReference type="OrthoDB" id="249087at2759"/>
<dbReference type="GO" id="GO:0031463">
    <property type="term" value="C:Cul3-RING ubiquitin ligase complex"/>
    <property type="evidence" value="ECO:0007669"/>
    <property type="project" value="EnsemblFungi"/>
</dbReference>
<organism evidence="6 7">
    <name type="scientific">Babjeviella inositovora NRRL Y-12698</name>
    <dbReference type="NCBI Taxonomy" id="984486"/>
    <lineage>
        <taxon>Eukaryota</taxon>
        <taxon>Fungi</taxon>
        <taxon>Dikarya</taxon>
        <taxon>Ascomycota</taxon>
        <taxon>Saccharomycotina</taxon>
        <taxon>Pichiomycetes</taxon>
        <taxon>Serinales incertae sedis</taxon>
        <taxon>Babjeviella</taxon>
    </lineage>
</organism>
<evidence type="ECO:0000259" key="5">
    <source>
        <dbReference type="Pfam" id="PF03931"/>
    </source>
</evidence>
<sequence length="100" mass="11528">MSVAESPYVTLISSDNHRFIIDREAAMVSSTLKNSFSYDFEENATNSIKLHEIHGTLLEKVVEYLYYNLKYQNRVEEVPEFNIPTSMALELLMAADYLDV</sequence>
<reference evidence="7" key="1">
    <citation type="submission" date="2016-05" db="EMBL/GenBank/DDBJ databases">
        <title>Comparative genomics of biotechnologically important yeasts.</title>
        <authorList>
            <consortium name="DOE Joint Genome Institute"/>
            <person name="Riley R."/>
            <person name="Haridas S."/>
            <person name="Wolfe K.H."/>
            <person name="Lopes M.R."/>
            <person name="Hittinger C.T."/>
            <person name="Goker M."/>
            <person name="Salamov A."/>
            <person name="Wisecaver J."/>
            <person name="Long T.M."/>
            <person name="Aerts A.L."/>
            <person name="Barry K."/>
            <person name="Choi C."/>
            <person name="Clum A."/>
            <person name="Coughlan A.Y."/>
            <person name="Deshpande S."/>
            <person name="Douglass A.P."/>
            <person name="Hanson S.J."/>
            <person name="Klenk H.-P."/>
            <person name="Labutti K."/>
            <person name="Lapidus A."/>
            <person name="Lindquist E."/>
            <person name="Lipzen A."/>
            <person name="Meier-Kolthoff J.P."/>
            <person name="Ohm R.A."/>
            <person name="Otillar R.P."/>
            <person name="Pangilinan J."/>
            <person name="Peng Y."/>
            <person name="Rokas A."/>
            <person name="Rosa C.A."/>
            <person name="Scheuner C."/>
            <person name="Sibirny A.A."/>
            <person name="Slot J.C."/>
            <person name="Stielow J.B."/>
            <person name="Sun H."/>
            <person name="Kurtzman C.P."/>
            <person name="Blackwell M."/>
            <person name="Grigoriev I.V."/>
            <person name="Jeffries T.W."/>
        </authorList>
    </citation>
    <scope>NUCLEOTIDE SEQUENCE [LARGE SCALE GENOMIC DNA]</scope>
    <source>
        <strain evidence="7">NRRL Y-12698</strain>
    </source>
</reference>
<dbReference type="GO" id="GO:0006511">
    <property type="term" value="P:ubiquitin-dependent protein catabolic process"/>
    <property type="evidence" value="ECO:0007669"/>
    <property type="project" value="EnsemblFungi"/>
</dbReference>
<evidence type="ECO:0000256" key="1">
    <source>
        <dbReference type="ARBA" id="ARBA00004123"/>
    </source>
</evidence>
<proteinExistence type="inferred from homology"/>
<dbReference type="InterPro" id="IPR039948">
    <property type="entry name" value="ELC1"/>
</dbReference>
<evidence type="ECO:0000313" key="7">
    <source>
        <dbReference type="Proteomes" id="UP000094336"/>
    </source>
</evidence>
<comment type="subcellular location">
    <subcellularLocation>
        <location evidence="1">Nucleus</location>
    </subcellularLocation>
</comment>
<keyword evidence="4" id="KW-0539">Nucleus</keyword>
<dbReference type="FunFam" id="3.30.710.10:FF:000035">
    <property type="entry name" value="Elongin C transcription elongation factor"/>
    <property type="match status" value="1"/>
</dbReference>
<dbReference type="InterPro" id="IPR001232">
    <property type="entry name" value="SKP1-like"/>
</dbReference>
<dbReference type="SMART" id="SM00512">
    <property type="entry name" value="Skp1"/>
    <property type="match status" value="1"/>
</dbReference>
<dbReference type="GO" id="GO:0000113">
    <property type="term" value="C:nucleotide-excision repair factor 4 complex"/>
    <property type="evidence" value="ECO:0007669"/>
    <property type="project" value="EnsemblFungi"/>
</dbReference>
<dbReference type="Pfam" id="PF03931">
    <property type="entry name" value="Skp1_POZ"/>
    <property type="match status" value="1"/>
</dbReference>
<evidence type="ECO:0000256" key="2">
    <source>
        <dbReference type="ARBA" id="ARBA00009993"/>
    </source>
</evidence>
<dbReference type="EMBL" id="KV454431">
    <property type="protein sequence ID" value="ODQ79843.1"/>
    <property type="molecule type" value="Genomic_DNA"/>
</dbReference>
<dbReference type="InterPro" id="IPR016073">
    <property type="entry name" value="Skp1_comp_POZ"/>
</dbReference>
<dbReference type="InterPro" id="IPR011333">
    <property type="entry name" value="SKP1/BTB/POZ_sf"/>
</dbReference>
<dbReference type="GO" id="GO:0004842">
    <property type="term" value="F:ubiquitin-protein transferase activity"/>
    <property type="evidence" value="ECO:0007669"/>
    <property type="project" value="EnsemblFungi"/>
</dbReference>
<dbReference type="SUPFAM" id="SSF54695">
    <property type="entry name" value="POZ domain"/>
    <property type="match status" value="1"/>
</dbReference>
<dbReference type="GO" id="GO:0070449">
    <property type="term" value="C:elongin complex"/>
    <property type="evidence" value="ECO:0007669"/>
    <property type="project" value="EnsemblFungi"/>
</dbReference>
<dbReference type="PANTHER" id="PTHR20648">
    <property type="entry name" value="ELONGIN-C"/>
    <property type="match status" value="1"/>
</dbReference>
<name>A0A1E3QQ63_9ASCO</name>
<evidence type="ECO:0000256" key="3">
    <source>
        <dbReference type="ARBA" id="ARBA00021347"/>
    </source>
</evidence>
<dbReference type="Gene3D" id="3.30.710.10">
    <property type="entry name" value="Potassium Channel Kv1.1, Chain A"/>
    <property type="match status" value="1"/>
</dbReference>
<protein>
    <recommendedName>
        <fullName evidence="3">Elongin-C</fullName>
    </recommendedName>
</protein>
<comment type="similarity">
    <text evidence="2">Belongs to the SKP1 family.</text>
</comment>
<keyword evidence="7" id="KW-1185">Reference proteome</keyword>
<evidence type="ECO:0000313" key="6">
    <source>
        <dbReference type="EMBL" id="ODQ79843.1"/>
    </source>
</evidence>
<feature type="domain" description="SKP1 component POZ" evidence="5">
    <location>
        <begin position="8"/>
        <end position="69"/>
    </location>
</feature>
<dbReference type="GO" id="GO:0070911">
    <property type="term" value="P:global genome nucleotide-excision repair"/>
    <property type="evidence" value="ECO:0007669"/>
    <property type="project" value="EnsemblFungi"/>
</dbReference>
<evidence type="ECO:0000256" key="4">
    <source>
        <dbReference type="ARBA" id="ARBA00023242"/>
    </source>
</evidence>
<dbReference type="GeneID" id="30149635"/>
<dbReference type="RefSeq" id="XP_018985171.1">
    <property type="nucleotide sequence ID" value="XM_019131782.1"/>
</dbReference>